<keyword evidence="2" id="KW-1185">Reference proteome</keyword>
<dbReference type="EMBL" id="JTDE01001088">
    <property type="protein sequence ID" value="KAF7259678.1"/>
    <property type="molecule type" value="Genomic_DNA"/>
</dbReference>
<organism evidence="1 2">
    <name type="scientific">Paragonimus skrjabini miyazakii</name>
    <dbReference type="NCBI Taxonomy" id="59628"/>
    <lineage>
        <taxon>Eukaryota</taxon>
        <taxon>Metazoa</taxon>
        <taxon>Spiralia</taxon>
        <taxon>Lophotrochozoa</taxon>
        <taxon>Platyhelminthes</taxon>
        <taxon>Trematoda</taxon>
        <taxon>Digenea</taxon>
        <taxon>Plagiorchiida</taxon>
        <taxon>Troglotremata</taxon>
        <taxon>Troglotrematidae</taxon>
        <taxon>Paragonimus</taxon>
    </lineage>
</organism>
<comment type="caution">
    <text evidence="1">The sequence shown here is derived from an EMBL/GenBank/DDBJ whole genome shotgun (WGS) entry which is preliminary data.</text>
</comment>
<evidence type="ECO:0000313" key="1">
    <source>
        <dbReference type="EMBL" id="KAF7259678.1"/>
    </source>
</evidence>
<evidence type="ECO:0000313" key="2">
    <source>
        <dbReference type="Proteomes" id="UP000822476"/>
    </source>
</evidence>
<dbReference type="AlphaFoldDB" id="A0A8S9Z7D7"/>
<sequence>MVGNDAIIWLFLSSVYMDRRKKRVPVPLYHLESSERGVHAEQYTEPDEIKLPADHRDVYLSAGHTMMVRTPSVYCGAENVQSIWQSMRTKMMITMYPKRFKYRFFIHSSMCLFSKLFMVKVVRKEQLLV</sequence>
<dbReference type="Proteomes" id="UP000822476">
    <property type="component" value="Unassembled WGS sequence"/>
</dbReference>
<reference evidence="1" key="1">
    <citation type="submission" date="2019-07" db="EMBL/GenBank/DDBJ databases">
        <title>Annotation for the trematode Paragonimus miyazaki's.</title>
        <authorList>
            <person name="Choi Y.-J."/>
        </authorList>
    </citation>
    <scope>NUCLEOTIDE SEQUENCE</scope>
    <source>
        <strain evidence="1">Japan</strain>
    </source>
</reference>
<proteinExistence type="predicted"/>
<protein>
    <submittedName>
        <fullName evidence="1">Uncharacterized protein</fullName>
    </submittedName>
</protein>
<gene>
    <name evidence="1" type="ORF">EG68_03404</name>
</gene>
<name>A0A8S9Z7D7_9TREM</name>
<accession>A0A8S9Z7D7</accession>